<keyword evidence="4" id="KW-1133">Transmembrane helix</keyword>
<reference evidence="5" key="1">
    <citation type="journal article" date="2023" name="Science">
        <title>Elucidation of the pathway for biosynthesis of saponin adjuvants from the soapbark tree.</title>
        <authorList>
            <person name="Reed J."/>
            <person name="Orme A."/>
            <person name="El-Demerdash A."/>
            <person name="Owen C."/>
            <person name="Martin L.B.B."/>
            <person name="Misra R.C."/>
            <person name="Kikuchi S."/>
            <person name="Rejzek M."/>
            <person name="Martin A.C."/>
            <person name="Harkess A."/>
            <person name="Leebens-Mack J."/>
            <person name="Louveau T."/>
            <person name="Stephenson M.J."/>
            <person name="Osbourn A."/>
        </authorList>
    </citation>
    <scope>NUCLEOTIDE SEQUENCE</scope>
    <source>
        <strain evidence="5">S10</strain>
    </source>
</reference>
<keyword evidence="4" id="KW-0812">Transmembrane</keyword>
<dbReference type="PROSITE" id="PS00061">
    <property type="entry name" value="ADH_SHORT"/>
    <property type="match status" value="1"/>
</dbReference>
<dbReference type="GO" id="GO:0016491">
    <property type="term" value="F:oxidoreductase activity"/>
    <property type="evidence" value="ECO:0007669"/>
    <property type="project" value="UniProtKB-KW"/>
</dbReference>
<name>A0AAD7KRT3_QUISA</name>
<comment type="similarity">
    <text evidence="1 3">Belongs to the short-chain dehydrogenases/reductases (SDR) family.</text>
</comment>
<comment type="caution">
    <text evidence="5">The sequence shown here is derived from an EMBL/GenBank/DDBJ whole genome shotgun (WGS) entry which is preliminary data.</text>
</comment>
<dbReference type="Pfam" id="PF00106">
    <property type="entry name" value="adh_short"/>
    <property type="match status" value="1"/>
</dbReference>
<evidence type="ECO:0000313" key="5">
    <source>
        <dbReference type="EMBL" id="KAJ7944554.1"/>
    </source>
</evidence>
<keyword evidence="4" id="KW-0472">Membrane</keyword>
<feature type="transmembrane region" description="Helical" evidence="4">
    <location>
        <begin position="242"/>
        <end position="261"/>
    </location>
</feature>
<evidence type="ECO:0000256" key="1">
    <source>
        <dbReference type="ARBA" id="ARBA00006484"/>
    </source>
</evidence>
<dbReference type="InterPro" id="IPR020904">
    <property type="entry name" value="Sc_DH/Rdtase_CS"/>
</dbReference>
<evidence type="ECO:0000256" key="3">
    <source>
        <dbReference type="RuleBase" id="RU000363"/>
    </source>
</evidence>
<organism evidence="5 6">
    <name type="scientific">Quillaja saponaria</name>
    <name type="common">Soap bark tree</name>
    <dbReference type="NCBI Taxonomy" id="32244"/>
    <lineage>
        <taxon>Eukaryota</taxon>
        <taxon>Viridiplantae</taxon>
        <taxon>Streptophyta</taxon>
        <taxon>Embryophyta</taxon>
        <taxon>Tracheophyta</taxon>
        <taxon>Spermatophyta</taxon>
        <taxon>Magnoliopsida</taxon>
        <taxon>eudicotyledons</taxon>
        <taxon>Gunneridae</taxon>
        <taxon>Pentapetalae</taxon>
        <taxon>rosids</taxon>
        <taxon>fabids</taxon>
        <taxon>Fabales</taxon>
        <taxon>Quillajaceae</taxon>
        <taxon>Quillaja</taxon>
    </lineage>
</organism>
<dbReference type="PRINTS" id="PR00081">
    <property type="entry name" value="GDHRDH"/>
</dbReference>
<keyword evidence="2" id="KW-0560">Oxidoreductase</keyword>
<dbReference type="FunFam" id="3.40.50.720:FF:000261">
    <property type="entry name" value="NADPH-dependent 1-acyldihydroxyacetone phosphate reductase"/>
    <property type="match status" value="1"/>
</dbReference>
<dbReference type="PRINTS" id="PR00080">
    <property type="entry name" value="SDRFAMILY"/>
</dbReference>
<dbReference type="Proteomes" id="UP001163823">
    <property type="component" value="Chromosome 14"/>
</dbReference>
<evidence type="ECO:0000256" key="2">
    <source>
        <dbReference type="ARBA" id="ARBA00023002"/>
    </source>
</evidence>
<protein>
    <submittedName>
        <fullName evidence="5">Short-chain dehydrogenase/reductase</fullName>
    </submittedName>
</protein>
<dbReference type="InterPro" id="IPR036291">
    <property type="entry name" value="NAD(P)-bd_dom_sf"/>
</dbReference>
<proteinExistence type="inferred from homology"/>
<keyword evidence="6" id="KW-1185">Reference proteome</keyword>
<dbReference type="Gene3D" id="3.40.50.720">
    <property type="entry name" value="NAD(P)-binding Rossmann-like Domain"/>
    <property type="match status" value="1"/>
</dbReference>
<sequence length="276" mass="30381">MGNRKVVLVTGCAKGGIGYEYCRVFAKKNCYVFATDISSRICDMSSNNIETLVLDVSSDEGVASAVDAIMSKRGRIDVLVNNAGIGNGGPLAELPLDAVRKSWEVNTLGPLRLVQQVVPHMVLCRRGTIVNVGSVVGRVPIPWAGNYCSSKAAVHAMSHILRLELRPFGINVVLVQPAAITSNFVSDSLEKLVKRDWKLYKEFKEVMAEPGRASQSGKTSDAGVFARHVVEKVLSPRPPKEIIFGHMALLFFILSWCPLWLRDLLFSLRFGLNRRI</sequence>
<dbReference type="AlphaFoldDB" id="A0AAD7KRT3"/>
<gene>
    <name evidence="5" type="ORF">O6P43_033935</name>
</gene>
<accession>A0AAD7KRT3</accession>
<evidence type="ECO:0000313" key="6">
    <source>
        <dbReference type="Proteomes" id="UP001163823"/>
    </source>
</evidence>
<dbReference type="PANTHER" id="PTHR44169:SF5">
    <property type="entry name" value="ENOYL-(ACYL CARRIER) REDUCTASE"/>
    <property type="match status" value="1"/>
</dbReference>
<dbReference type="InterPro" id="IPR002347">
    <property type="entry name" value="SDR_fam"/>
</dbReference>
<evidence type="ECO:0000256" key="4">
    <source>
        <dbReference type="SAM" id="Phobius"/>
    </source>
</evidence>
<dbReference type="SUPFAM" id="SSF51735">
    <property type="entry name" value="NAD(P)-binding Rossmann-fold domains"/>
    <property type="match status" value="1"/>
</dbReference>
<dbReference type="PANTHER" id="PTHR44169">
    <property type="entry name" value="NADPH-DEPENDENT 1-ACYLDIHYDROXYACETONE PHOSPHATE REDUCTASE"/>
    <property type="match status" value="1"/>
</dbReference>
<dbReference type="GO" id="GO:0005783">
    <property type="term" value="C:endoplasmic reticulum"/>
    <property type="evidence" value="ECO:0007669"/>
    <property type="project" value="TreeGrafter"/>
</dbReference>
<dbReference type="KEGG" id="qsa:O6P43_033935"/>
<dbReference type="CDD" id="cd05374">
    <property type="entry name" value="17beta-HSD-like_SDR_c"/>
    <property type="match status" value="1"/>
</dbReference>
<dbReference type="EMBL" id="JARAOO010000014">
    <property type="protein sequence ID" value="KAJ7944554.1"/>
    <property type="molecule type" value="Genomic_DNA"/>
</dbReference>